<comment type="caution">
    <text evidence="1">The sequence shown here is derived from an EMBL/GenBank/DDBJ whole genome shotgun (WGS) entry which is preliminary data.</text>
</comment>
<dbReference type="AlphaFoldDB" id="A0A7Y0M138"/>
<gene>
    <name evidence="1" type="ORF">HIR71_15595</name>
</gene>
<dbReference type="EMBL" id="JABCJJ010000045">
    <property type="protein sequence ID" value="NMR21624.1"/>
    <property type="molecule type" value="Genomic_DNA"/>
</dbReference>
<protein>
    <submittedName>
        <fullName evidence="1">Uncharacterized protein</fullName>
    </submittedName>
</protein>
<name>A0A7Y0M138_CELFI</name>
<proteinExistence type="predicted"/>
<evidence type="ECO:0000313" key="2">
    <source>
        <dbReference type="Proteomes" id="UP000562124"/>
    </source>
</evidence>
<keyword evidence="2" id="KW-1185">Reference proteome</keyword>
<reference evidence="1 2" key="1">
    <citation type="submission" date="2020-04" db="EMBL/GenBank/DDBJ databases">
        <title>Sequencing and Assembly of C. fimi.</title>
        <authorList>
            <person name="Ramsey A.R."/>
        </authorList>
    </citation>
    <scope>NUCLEOTIDE SEQUENCE [LARGE SCALE GENOMIC DNA]</scope>
    <source>
        <strain evidence="1 2">SB</strain>
    </source>
</reference>
<sequence length="81" mass="8876">MSTHAVRVAFGGEVMDVTDDLELQRLLHEAHDEAAAVAGLEDSLERLRRARAAQTTLAGLPAEQLREALRMRRTALAGGRR</sequence>
<evidence type="ECO:0000313" key="1">
    <source>
        <dbReference type="EMBL" id="NMR21624.1"/>
    </source>
</evidence>
<dbReference type="RefSeq" id="WP_169325991.1">
    <property type="nucleotide sequence ID" value="NZ_JABCJJ010000045.1"/>
</dbReference>
<organism evidence="1 2">
    <name type="scientific">Cellulomonas fimi</name>
    <dbReference type="NCBI Taxonomy" id="1708"/>
    <lineage>
        <taxon>Bacteria</taxon>
        <taxon>Bacillati</taxon>
        <taxon>Actinomycetota</taxon>
        <taxon>Actinomycetes</taxon>
        <taxon>Micrococcales</taxon>
        <taxon>Cellulomonadaceae</taxon>
        <taxon>Cellulomonas</taxon>
    </lineage>
</organism>
<dbReference type="Proteomes" id="UP000562124">
    <property type="component" value="Unassembled WGS sequence"/>
</dbReference>
<accession>A0A7Y0M138</accession>